<gene>
    <name evidence="2" type="ORF">AbraCBS73388_007599</name>
</gene>
<evidence type="ECO:0000256" key="1">
    <source>
        <dbReference type="SAM" id="Phobius"/>
    </source>
</evidence>
<feature type="transmembrane region" description="Helical" evidence="1">
    <location>
        <begin position="199"/>
        <end position="221"/>
    </location>
</feature>
<sequence>MKEVQEATVELLCFVVTAYRAIEQWFAGEEQTSHERDDQARRAIWKDETTEMLQKFQHGSFFELTGPNMVDKEGDAVCWGEKKVRSIDGIVEIGLVSYDNETLSERFYNSLRKAWGRYDTIWWNCSDFAIRLACMILPDLDQKELLRRLLLSVCESRLRTLEFAISDSHGDICLKSLASGLVSWVGVAGSALLTGAAPVVLMTAFMGSGAFALGSTCLCIWRASRVGAKEYPKWKARS</sequence>
<keyword evidence="1" id="KW-1133">Transmembrane helix</keyword>
<keyword evidence="1" id="KW-0472">Membrane</keyword>
<proteinExistence type="predicted"/>
<dbReference type="EMBL" id="BROQ01000042">
    <property type="protein sequence ID" value="GKZ21692.1"/>
    <property type="molecule type" value="Genomic_DNA"/>
</dbReference>
<reference evidence="2" key="1">
    <citation type="submission" date="2022-07" db="EMBL/GenBank/DDBJ databases">
        <title>Taxonomy of Aspergillus series Nigri: significant species reduction supported by multi-species coalescent approaches.</title>
        <authorList>
            <person name="Bian C."/>
            <person name="Kusuya Y."/>
            <person name="Sklenar F."/>
            <person name="D'hooge E."/>
            <person name="Yaguchi T."/>
            <person name="Takahashi H."/>
            <person name="Hubka V."/>
        </authorList>
    </citation>
    <scope>NUCLEOTIDE SEQUENCE</scope>
    <source>
        <strain evidence="2">CBS 733.88</strain>
    </source>
</reference>
<dbReference type="AlphaFoldDB" id="A0A9W5YRE8"/>
<dbReference type="Proteomes" id="UP001143548">
    <property type="component" value="Unassembled WGS sequence"/>
</dbReference>
<keyword evidence="1" id="KW-0812">Transmembrane</keyword>
<accession>A0A9W5YRE8</accession>
<name>A0A9W5YRE8_9EURO</name>
<evidence type="ECO:0000313" key="3">
    <source>
        <dbReference type="Proteomes" id="UP001143548"/>
    </source>
</evidence>
<organism evidence="2 3">
    <name type="scientific">Aspergillus brasiliensis</name>
    <dbReference type="NCBI Taxonomy" id="319629"/>
    <lineage>
        <taxon>Eukaryota</taxon>
        <taxon>Fungi</taxon>
        <taxon>Dikarya</taxon>
        <taxon>Ascomycota</taxon>
        <taxon>Pezizomycotina</taxon>
        <taxon>Eurotiomycetes</taxon>
        <taxon>Eurotiomycetidae</taxon>
        <taxon>Eurotiales</taxon>
        <taxon>Aspergillaceae</taxon>
        <taxon>Aspergillus</taxon>
        <taxon>Aspergillus subgen. Circumdati</taxon>
    </lineage>
</organism>
<protein>
    <submittedName>
        <fullName evidence="2">Uncharacterized protein</fullName>
    </submittedName>
</protein>
<comment type="caution">
    <text evidence="2">The sequence shown here is derived from an EMBL/GenBank/DDBJ whole genome shotgun (WGS) entry which is preliminary data.</text>
</comment>
<evidence type="ECO:0000313" key="2">
    <source>
        <dbReference type="EMBL" id="GKZ21692.1"/>
    </source>
</evidence>